<gene>
    <name evidence="1" type="ORF">FLX08_23945</name>
</gene>
<evidence type="ECO:0000313" key="2">
    <source>
        <dbReference type="Proteomes" id="UP000316541"/>
    </source>
</evidence>
<dbReference type="InterPro" id="IPR018727">
    <property type="entry name" value="DUF2267"/>
</dbReference>
<sequence length="267" mass="29941">MLCRARSADVDYEEFLEIVSRQTGLDAEAAERAIQATLETLARRLSKGESRDLLRQLPAELKPYVYTDKGSEAFDVDEFLRRVAEREQVDVEEAERRARAVFWALGGALDAKEVADLGADLPEDFDPLVAEAQRRHVEVMRSSEFLSRVARRTGLDAEGAERATAAVLETLAERIAAGEVRDLIRELPVRLHPPLRRGIAGRSGTATRMGLEEFLRRVAEREGVSLDQAREHAAAVFATLREAITVDEFFDVTVQLPDEYWALIPRP</sequence>
<dbReference type="Proteomes" id="UP000316541">
    <property type="component" value="Unassembled WGS sequence"/>
</dbReference>
<protein>
    <submittedName>
        <fullName evidence="1">DUF2267 domain-containing protein</fullName>
    </submittedName>
</protein>
<accession>A0A544YPE1</accession>
<dbReference type="InterPro" id="IPR038282">
    <property type="entry name" value="DUF2267_sf"/>
</dbReference>
<proteinExistence type="predicted"/>
<dbReference type="AlphaFoldDB" id="A0A544YPE1"/>
<reference evidence="1 2" key="1">
    <citation type="submission" date="2019-07" db="EMBL/GenBank/DDBJ databases">
        <title>Microbispora hainanensis DSM 45428.</title>
        <authorList>
            <person name="Thawai C."/>
        </authorList>
    </citation>
    <scope>NUCLEOTIDE SEQUENCE [LARGE SCALE GENOMIC DNA]</scope>
    <source>
        <strain evidence="1 2">DSM 45428</strain>
    </source>
</reference>
<name>A0A544YPE1_9ACTN</name>
<dbReference type="Pfam" id="PF10025">
    <property type="entry name" value="DUF2267"/>
    <property type="match status" value="2"/>
</dbReference>
<comment type="caution">
    <text evidence="1">The sequence shown here is derived from an EMBL/GenBank/DDBJ whole genome shotgun (WGS) entry which is preliminary data.</text>
</comment>
<dbReference type="Gene3D" id="1.10.490.110">
    <property type="entry name" value="Uncharacterized conserved protein DUF2267"/>
    <property type="match status" value="2"/>
</dbReference>
<dbReference type="EMBL" id="VIRM01000031">
    <property type="protein sequence ID" value="TQS18596.1"/>
    <property type="molecule type" value="Genomic_DNA"/>
</dbReference>
<evidence type="ECO:0000313" key="1">
    <source>
        <dbReference type="EMBL" id="TQS18596.1"/>
    </source>
</evidence>
<organism evidence="1 2">
    <name type="scientific">Microbispora hainanensis</name>
    <dbReference type="NCBI Taxonomy" id="568844"/>
    <lineage>
        <taxon>Bacteria</taxon>
        <taxon>Bacillati</taxon>
        <taxon>Actinomycetota</taxon>
        <taxon>Actinomycetes</taxon>
        <taxon>Streptosporangiales</taxon>
        <taxon>Streptosporangiaceae</taxon>
        <taxon>Microbispora</taxon>
    </lineage>
</organism>